<keyword evidence="1" id="KW-0472">Membrane</keyword>
<proteinExistence type="predicted"/>
<dbReference type="RefSeq" id="WP_247811169.1">
    <property type="nucleotide sequence ID" value="NZ_CP095855.1"/>
</dbReference>
<dbReference type="PIRSF" id="PIRSF018266">
    <property type="entry name" value="FecR"/>
    <property type="match status" value="1"/>
</dbReference>
<protein>
    <submittedName>
        <fullName evidence="4">FecR domain-containing protein</fullName>
    </submittedName>
</protein>
<dbReference type="Gene3D" id="2.60.120.1440">
    <property type="match status" value="1"/>
</dbReference>
<dbReference type="InterPro" id="IPR032508">
    <property type="entry name" value="FecR_C"/>
</dbReference>
<evidence type="ECO:0000313" key="4">
    <source>
        <dbReference type="EMBL" id="UPK68802.1"/>
    </source>
</evidence>
<dbReference type="Gene3D" id="3.55.50.30">
    <property type="match status" value="1"/>
</dbReference>
<gene>
    <name evidence="4" type="ORF">MYF79_27970</name>
</gene>
<keyword evidence="1" id="KW-1133">Transmembrane helix</keyword>
<dbReference type="PANTHER" id="PTHR30273">
    <property type="entry name" value="PERIPLASMIC SIGNAL SENSOR AND SIGMA FACTOR ACTIVATOR FECR-RELATED"/>
    <property type="match status" value="1"/>
</dbReference>
<dbReference type="PANTHER" id="PTHR30273:SF2">
    <property type="entry name" value="PROTEIN FECR"/>
    <property type="match status" value="1"/>
</dbReference>
<evidence type="ECO:0000259" key="3">
    <source>
        <dbReference type="Pfam" id="PF16344"/>
    </source>
</evidence>
<evidence type="ECO:0000313" key="5">
    <source>
        <dbReference type="Proteomes" id="UP000830198"/>
    </source>
</evidence>
<name>A0ABY4HZ19_CHIFI</name>
<accession>A0ABY4HZ19</accession>
<reference evidence="4 5" key="1">
    <citation type="submission" date="2022-04" db="EMBL/GenBank/DDBJ databases">
        <title>The arsenic-methylating capacity of Chitinophaga filiformis YT5 during chitin decomposition.</title>
        <authorList>
            <person name="Chen G."/>
            <person name="Liang Y."/>
        </authorList>
    </citation>
    <scope>NUCLEOTIDE SEQUENCE [LARGE SCALE GENOMIC DNA]</scope>
    <source>
        <strain evidence="4 5">YT5</strain>
    </source>
</reference>
<dbReference type="InterPro" id="IPR006860">
    <property type="entry name" value="FecR"/>
</dbReference>
<feature type="domain" description="Protein FecR C-terminal" evidence="3">
    <location>
        <begin position="312"/>
        <end position="380"/>
    </location>
</feature>
<sequence length="381" mass="42160">MESRSDIHELLMLKLTGGLSKDLQEEVDALIEGDPEVKAAWKHLREYYLLHAARRADFDSISADDIMSGVKDRVFSPQPRPAVRSGKWIIAAAAALLGAGIFIYAITKTNHSSKVLSAVHKNIPAKSVYLELQNGQIIDLSGGEQYQKTEDGQVTLNNSRNTLTFIADRNNSGLNKLIVPSGKEYSVRLSDGTEIRMNSGSTLQFPFGFAGSSREISITGEAYIKVAAAAAQPFTVHTPDATIQVLGTEFNVNTYSPGKAAVSLIQGAVKVLAGRQEAILQPGFQLEYTTQNGINTHPFDKNDVLSWLEGRYDFRETPLSEIIPILERWYDVKIVTDHPAVADKTFTMLIRKPEGIQAFLEMLKVIRGADYYYKNDTIHIK</sequence>
<dbReference type="EMBL" id="CP095855">
    <property type="protein sequence ID" value="UPK68802.1"/>
    <property type="molecule type" value="Genomic_DNA"/>
</dbReference>
<dbReference type="Proteomes" id="UP000830198">
    <property type="component" value="Chromosome"/>
</dbReference>
<dbReference type="Pfam" id="PF04773">
    <property type="entry name" value="FecR"/>
    <property type="match status" value="1"/>
</dbReference>
<evidence type="ECO:0000259" key="2">
    <source>
        <dbReference type="Pfam" id="PF04773"/>
    </source>
</evidence>
<feature type="domain" description="FecR protein" evidence="2">
    <location>
        <begin position="179"/>
        <end position="270"/>
    </location>
</feature>
<evidence type="ECO:0000256" key="1">
    <source>
        <dbReference type="SAM" id="Phobius"/>
    </source>
</evidence>
<keyword evidence="1" id="KW-0812">Transmembrane</keyword>
<feature type="transmembrane region" description="Helical" evidence="1">
    <location>
        <begin position="88"/>
        <end position="107"/>
    </location>
</feature>
<dbReference type="InterPro" id="IPR012373">
    <property type="entry name" value="Ferrdict_sens_TM"/>
</dbReference>
<dbReference type="Pfam" id="PF16344">
    <property type="entry name" value="FecR_C"/>
    <property type="match status" value="1"/>
</dbReference>
<organism evidence="4 5">
    <name type="scientific">Chitinophaga filiformis</name>
    <name type="common">Myxococcus filiformis</name>
    <name type="synonym">Flexibacter filiformis</name>
    <dbReference type="NCBI Taxonomy" id="104663"/>
    <lineage>
        <taxon>Bacteria</taxon>
        <taxon>Pseudomonadati</taxon>
        <taxon>Bacteroidota</taxon>
        <taxon>Chitinophagia</taxon>
        <taxon>Chitinophagales</taxon>
        <taxon>Chitinophagaceae</taxon>
        <taxon>Chitinophaga</taxon>
    </lineage>
</organism>
<keyword evidence="5" id="KW-1185">Reference proteome</keyword>